<feature type="domain" description="CDC20/Fizzy WD40" evidence="9">
    <location>
        <begin position="51"/>
        <end position="338"/>
    </location>
</feature>
<evidence type="ECO:0000256" key="1">
    <source>
        <dbReference type="ARBA" id="ARBA00004906"/>
    </source>
</evidence>
<dbReference type="InterPro" id="IPR001680">
    <property type="entry name" value="WD40_rpt"/>
</dbReference>
<evidence type="ECO:0000313" key="11">
    <source>
        <dbReference type="Proteomes" id="UP000285712"/>
    </source>
</evidence>
<protein>
    <recommendedName>
        <fullName evidence="9">CDC20/Fizzy WD40 domain-containing protein</fullName>
    </recommendedName>
</protein>
<dbReference type="PROSITE" id="PS50082">
    <property type="entry name" value="WD_REPEATS_2"/>
    <property type="match status" value="3"/>
</dbReference>
<evidence type="ECO:0000256" key="8">
    <source>
        <dbReference type="PROSITE-ProRule" id="PRU00221"/>
    </source>
</evidence>
<keyword evidence="6" id="KW-0498">Mitosis</keyword>
<feature type="repeat" description="WD" evidence="8">
    <location>
        <begin position="307"/>
        <end position="339"/>
    </location>
</feature>
<accession>A0A3R6ZY65</accession>
<comment type="similarity">
    <text evidence="2">Belongs to the WD repeat CDC20/Fizzy family.</text>
</comment>
<dbReference type="InterPro" id="IPR015943">
    <property type="entry name" value="WD40/YVTN_repeat-like_dom_sf"/>
</dbReference>
<dbReference type="FunFam" id="2.130.10.10:FF:000025">
    <property type="entry name" value="FIZZY-related 2 isoform 1"/>
    <property type="match status" value="1"/>
</dbReference>
<dbReference type="GO" id="GO:1905786">
    <property type="term" value="P:positive regulation of anaphase-promoting complex-dependent catabolic process"/>
    <property type="evidence" value="ECO:0007669"/>
    <property type="project" value="TreeGrafter"/>
</dbReference>
<evidence type="ECO:0000313" key="10">
    <source>
        <dbReference type="EMBL" id="RHY86627.1"/>
    </source>
</evidence>
<dbReference type="GO" id="GO:0051301">
    <property type="term" value="P:cell division"/>
    <property type="evidence" value="ECO:0007669"/>
    <property type="project" value="UniProtKB-KW"/>
</dbReference>
<keyword evidence="7" id="KW-0131">Cell cycle</keyword>
<dbReference type="GO" id="GO:0010997">
    <property type="term" value="F:anaphase-promoting complex binding"/>
    <property type="evidence" value="ECO:0007669"/>
    <property type="project" value="InterPro"/>
</dbReference>
<dbReference type="SMART" id="SM00320">
    <property type="entry name" value="WD40"/>
    <property type="match status" value="5"/>
</dbReference>
<evidence type="ECO:0000256" key="7">
    <source>
        <dbReference type="ARBA" id="ARBA00023306"/>
    </source>
</evidence>
<gene>
    <name evidence="10" type="ORF">DYB35_005781</name>
</gene>
<evidence type="ECO:0000256" key="5">
    <source>
        <dbReference type="ARBA" id="ARBA00022737"/>
    </source>
</evidence>
<evidence type="ECO:0000256" key="4">
    <source>
        <dbReference type="ARBA" id="ARBA00022618"/>
    </source>
</evidence>
<evidence type="ECO:0000256" key="2">
    <source>
        <dbReference type="ARBA" id="ARBA00006445"/>
    </source>
</evidence>
<dbReference type="EMBL" id="QUTG01004991">
    <property type="protein sequence ID" value="RHY86627.1"/>
    <property type="molecule type" value="Genomic_DNA"/>
</dbReference>
<sequence>MFRFKSPRDHLSCSFPTTTPLLKRNPYTRLAATSPPLAKQRKIAKSPFKILDAPALQDDFYLNLVDWSSMNVLAVGLGSAVYLWSSCTSKVTKLCELGTMVTSVAWSSHGTHLAIGTHHGDVQLWDAVLCLRIRVMTGHTERVGTLAWNSTVLASGSRDKTICLRDPRCPLDVTSVLQGHKQEICGLKWSCDDTQLASGGNDNKLMIWNCHAVHPVLRFTDHTAAVKAIAWSPHQPGLLASGGGTADRCIRFWNTLQGHALQAVDTGSQVCNLLWSKNSNEVVSTHGYSLNQIIVWKYPSMAKVATLTGHTYRVLYLAMSPNGQTIVTGAGDETLRFWNAFAPAPTSQTSSLVLPLGSQHIR</sequence>
<evidence type="ECO:0000256" key="3">
    <source>
        <dbReference type="ARBA" id="ARBA00022574"/>
    </source>
</evidence>
<dbReference type="PANTHER" id="PTHR19918">
    <property type="entry name" value="CELL DIVISION CYCLE 20 CDC20 FIZZY -RELATED"/>
    <property type="match status" value="1"/>
</dbReference>
<dbReference type="Gene3D" id="2.130.10.10">
    <property type="entry name" value="YVTN repeat-like/Quinoprotein amine dehydrogenase"/>
    <property type="match status" value="1"/>
</dbReference>
<dbReference type="PROSITE" id="PS50294">
    <property type="entry name" value="WD_REPEATS_REGION"/>
    <property type="match status" value="2"/>
</dbReference>
<dbReference type="InterPro" id="IPR056150">
    <property type="entry name" value="WD40_CDC20-Fz"/>
</dbReference>
<name>A0A3R6ZY65_APHAT</name>
<dbReference type="GO" id="GO:0031145">
    <property type="term" value="P:anaphase-promoting complex-dependent catabolic process"/>
    <property type="evidence" value="ECO:0007669"/>
    <property type="project" value="TreeGrafter"/>
</dbReference>
<reference evidence="10 11" key="1">
    <citation type="submission" date="2018-08" db="EMBL/GenBank/DDBJ databases">
        <title>Aphanomyces genome sequencing and annotation.</title>
        <authorList>
            <person name="Minardi D."/>
            <person name="Oidtmann B."/>
            <person name="Van Der Giezen M."/>
            <person name="Studholme D.J."/>
        </authorList>
    </citation>
    <scope>NUCLEOTIDE SEQUENCE [LARGE SCALE GENOMIC DNA]</scope>
    <source>
        <strain evidence="10 11">Sv</strain>
    </source>
</reference>
<comment type="caution">
    <text evidence="10">The sequence shown here is derived from an EMBL/GenBank/DDBJ whole genome shotgun (WGS) entry which is preliminary data.</text>
</comment>
<comment type="pathway">
    <text evidence="1">Protein modification; protein ubiquitination.</text>
</comment>
<dbReference type="Pfam" id="PF24807">
    <property type="entry name" value="WD40_CDC20-Fz"/>
    <property type="match status" value="1"/>
</dbReference>
<keyword evidence="5" id="KW-0677">Repeat</keyword>
<dbReference type="PANTHER" id="PTHR19918:SF1">
    <property type="entry name" value="FIZZY-RELATED PROTEIN HOMOLOG"/>
    <property type="match status" value="1"/>
</dbReference>
<dbReference type="AlphaFoldDB" id="A0A3R6ZY65"/>
<evidence type="ECO:0000256" key="6">
    <source>
        <dbReference type="ARBA" id="ARBA00022776"/>
    </source>
</evidence>
<dbReference type="GO" id="GO:1990757">
    <property type="term" value="F:ubiquitin ligase activator activity"/>
    <property type="evidence" value="ECO:0007669"/>
    <property type="project" value="TreeGrafter"/>
</dbReference>
<keyword evidence="3 8" id="KW-0853">WD repeat</keyword>
<evidence type="ECO:0000259" key="9">
    <source>
        <dbReference type="Pfam" id="PF24807"/>
    </source>
</evidence>
<dbReference type="InterPro" id="IPR036322">
    <property type="entry name" value="WD40_repeat_dom_sf"/>
</dbReference>
<dbReference type="InterPro" id="IPR033010">
    <property type="entry name" value="Cdc20/Fizzy"/>
</dbReference>
<organism evidence="10 11">
    <name type="scientific">Aphanomyces astaci</name>
    <name type="common">Crayfish plague agent</name>
    <dbReference type="NCBI Taxonomy" id="112090"/>
    <lineage>
        <taxon>Eukaryota</taxon>
        <taxon>Sar</taxon>
        <taxon>Stramenopiles</taxon>
        <taxon>Oomycota</taxon>
        <taxon>Saprolegniomycetes</taxon>
        <taxon>Saprolegniales</taxon>
        <taxon>Verrucalvaceae</taxon>
        <taxon>Aphanomyces</taxon>
    </lineage>
</organism>
<dbReference type="SUPFAM" id="SSF50978">
    <property type="entry name" value="WD40 repeat-like"/>
    <property type="match status" value="1"/>
</dbReference>
<feature type="repeat" description="WD" evidence="8">
    <location>
        <begin position="101"/>
        <end position="126"/>
    </location>
</feature>
<proteinExistence type="inferred from homology"/>
<keyword evidence="4" id="KW-0132">Cell division</keyword>
<dbReference type="GO" id="GO:0005680">
    <property type="term" value="C:anaphase-promoting complex"/>
    <property type="evidence" value="ECO:0007669"/>
    <property type="project" value="TreeGrafter"/>
</dbReference>
<dbReference type="Proteomes" id="UP000285712">
    <property type="component" value="Unassembled WGS sequence"/>
</dbReference>
<feature type="repeat" description="WD" evidence="8">
    <location>
        <begin position="177"/>
        <end position="209"/>
    </location>
</feature>
<dbReference type="VEuPathDB" id="FungiDB:H257_04799"/>